<dbReference type="Gene3D" id="1.10.30.50">
    <property type="match status" value="1"/>
</dbReference>
<reference evidence="3" key="2">
    <citation type="submission" date="2021-08" db="EMBL/GenBank/DDBJ databases">
        <authorList>
            <person name="Tani A."/>
            <person name="Ola A."/>
            <person name="Ogura Y."/>
            <person name="Katsura K."/>
            <person name="Hayashi T."/>
        </authorList>
    </citation>
    <scope>NUCLEOTIDE SEQUENCE</scope>
    <source>
        <strain evidence="3">NBRC 15686</strain>
    </source>
</reference>
<dbReference type="CDD" id="cd00085">
    <property type="entry name" value="HNHc"/>
    <property type="match status" value="1"/>
</dbReference>
<evidence type="ECO:0000313" key="4">
    <source>
        <dbReference type="Proteomes" id="UP001055039"/>
    </source>
</evidence>
<dbReference type="Proteomes" id="UP001055039">
    <property type="component" value="Unassembled WGS sequence"/>
</dbReference>
<comment type="caution">
    <text evidence="3">The sequence shown here is derived from an EMBL/GenBank/DDBJ whole genome shotgun (WGS) entry which is preliminary data.</text>
</comment>
<evidence type="ECO:0000313" key="3">
    <source>
        <dbReference type="EMBL" id="GJE63704.1"/>
    </source>
</evidence>
<proteinExistence type="predicted"/>
<keyword evidence="4" id="KW-1185">Reference proteome</keyword>
<gene>
    <name evidence="3" type="ORF">LNAOJCKE_0902</name>
</gene>
<evidence type="ECO:0000256" key="1">
    <source>
        <dbReference type="SAM" id="MobiDB-lite"/>
    </source>
</evidence>
<dbReference type="RefSeq" id="WP_238222684.1">
    <property type="nucleotide sequence ID" value="NZ_BAAADH010000001.1"/>
</dbReference>
<feature type="domain" description="HNH nuclease" evidence="2">
    <location>
        <begin position="23"/>
        <end position="77"/>
    </location>
</feature>
<dbReference type="InterPro" id="IPR003615">
    <property type="entry name" value="HNH_nuc"/>
</dbReference>
<organism evidence="3 4">
    <name type="scientific">Methylorubrum aminovorans</name>
    <dbReference type="NCBI Taxonomy" id="269069"/>
    <lineage>
        <taxon>Bacteria</taxon>
        <taxon>Pseudomonadati</taxon>
        <taxon>Pseudomonadota</taxon>
        <taxon>Alphaproteobacteria</taxon>
        <taxon>Hyphomicrobiales</taxon>
        <taxon>Methylobacteriaceae</taxon>
        <taxon>Methylorubrum</taxon>
    </lineage>
</organism>
<feature type="region of interest" description="Disordered" evidence="1">
    <location>
        <begin position="60"/>
        <end position="142"/>
    </location>
</feature>
<dbReference type="EMBL" id="BPRC01000001">
    <property type="protein sequence ID" value="GJE63704.1"/>
    <property type="molecule type" value="Genomic_DNA"/>
</dbReference>
<dbReference type="InterPro" id="IPR002711">
    <property type="entry name" value="HNH"/>
</dbReference>
<accession>A0ABQ4U8H0</accession>
<dbReference type="SMART" id="SM00507">
    <property type="entry name" value="HNHc"/>
    <property type="match status" value="1"/>
</dbReference>
<feature type="compositionally biased region" description="Basic residues" evidence="1">
    <location>
        <begin position="91"/>
        <end position="107"/>
    </location>
</feature>
<reference evidence="3" key="1">
    <citation type="journal article" date="2021" name="Front. Microbiol.">
        <title>Comprehensive Comparative Genomics and Phenotyping of Methylobacterium Species.</title>
        <authorList>
            <person name="Alessa O."/>
            <person name="Ogura Y."/>
            <person name="Fujitani Y."/>
            <person name="Takami H."/>
            <person name="Hayashi T."/>
            <person name="Sahin N."/>
            <person name="Tani A."/>
        </authorList>
    </citation>
    <scope>NUCLEOTIDE SEQUENCE</scope>
    <source>
        <strain evidence="3">NBRC 15686</strain>
    </source>
</reference>
<dbReference type="Pfam" id="PF01844">
    <property type="entry name" value="HNH"/>
    <property type="match status" value="1"/>
</dbReference>
<feature type="compositionally biased region" description="Basic and acidic residues" evidence="1">
    <location>
        <begin position="76"/>
        <end position="89"/>
    </location>
</feature>
<name>A0ABQ4U8H0_9HYPH</name>
<evidence type="ECO:0000259" key="2">
    <source>
        <dbReference type="SMART" id="SM00507"/>
    </source>
</evidence>
<sequence>MSRLYRAEEADVGTTVRKALTPTQRLKMFEAHKGMCVLCGRKIQAGEPWIDEHRVPLSMGGSNDLSNRGPACRPCADAKTHGPEGDLAKAAKAKRQKMRHLGIAKAKRPLEGRGFDKAPPQRRASTPLTKPLPPRRSFYGAD</sequence>
<protein>
    <recommendedName>
        <fullName evidence="2">HNH nuclease domain-containing protein</fullName>
    </recommendedName>
</protein>